<sequence length="108" mass="11863">MNFRVSILKLLFNCITRQRLAFSYQVFQVLLLLIVFGKLPLIVLVVGTSNSRSLPAALPLQQSDGFTGLFVSLVACCSGMRSHQLVICTRSSLLILLDVCVVYQQGAS</sequence>
<keyword evidence="1" id="KW-1133">Transmembrane helix</keyword>
<dbReference type="Gramene" id="TuG1812G0600003507.01.T02">
    <property type="protein sequence ID" value="TuG1812G0600003507.01.T02"/>
    <property type="gene ID" value="TuG1812G0600003507.01"/>
</dbReference>
<dbReference type="EnsemblPlants" id="TuG1812G0600003507.01.T04">
    <property type="protein sequence ID" value="TuG1812G0600003507.01.T04"/>
    <property type="gene ID" value="TuG1812G0600003507.01"/>
</dbReference>
<evidence type="ECO:0000313" key="3">
    <source>
        <dbReference type="Proteomes" id="UP000015106"/>
    </source>
</evidence>
<keyword evidence="1" id="KW-0812">Transmembrane</keyword>
<evidence type="ECO:0000313" key="2">
    <source>
        <dbReference type="EnsemblPlants" id="TuG1812G0600003507.01.T02"/>
    </source>
</evidence>
<evidence type="ECO:0000256" key="1">
    <source>
        <dbReference type="SAM" id="Phobius"/>
    </source>
</evidence>
<reference evidence="2" key="2">
    <citation type="submission" date="2018-03" db="EMBL/GenBank/DDBJ databases">
        <title>The Triticum urartu genome reveals the dynamic nature of wheat genome evolution.</title>
        <authorList>
            <person name="Ling H."/>
            <person name="Ma B."/>
            <person name="Shi X."/>
            <person name="Liu H."/>
            <person name="Dong L."/>
            <person name="Sun H."/>
            <person name="Cao Y."/>
            <person name="Gao Q."/>
            <person name="Zheng S."/>
            <person name="Li Y."/>
            <person name="Yu Y."/>
            <person name="Du H."/>
            <person name="Qi M."/>
            <person name="Li Y."/>
            <person name="Yu H."/>
            <person name="Cui Y."/>
            <person name="Wang N."/>
            <person name="Chen C."/>
            <person name="Wu H."/>
            <person name="Zhao Y."/>
            <person name="Zhang J."/>
            <person name="Li Y."/>
            <person name="Zhou W."/>
            <person name="Zhang B."/>
            <person name="Hu W."/>
            <person name="Eijk M."/>
            <person name="Tang J."/>
            <person name="Witsenboer H."/>
            <person name="Zhao S."/>
            <person name="Li Z."/>
            <person name="Zhang A."/>
            <person name="Wang D."/>
            <person name="Liang C."/>
        </authorList>
    </citation>
    <scope>NUCLEOTIDE SEQUENCE [LARGE SCALE GENOMIC DNA]</scope>
    <source>
        <strain evidence="2">cv. G1812</strain>
    </source>
</reference>
<dbReference type="AlphaFoldDB" id="A0A8R7UYP1"/>
<reference evidence="2" key="3">
    <citation type="submission" date="2022-06" db="UniProtKB">
        <authorList>
            <consortium name="EnsemblPlants"/>
        </authorList>
    </citation>
    <scope>IDENTIFICATION</scope>
</reference>
<keyword evidence="3" id="KW-1185">Reference proteome</keyword>
<dbReference type="EnsemblPlants" id="TuG1812G0600003507.01.T02">
    <property type="protein sequence ID" value="TuG1812G0600003507.01.T02"/>
    <property type="gene ID" value="TuG1812G0600003507.01"/>
</dbReference>
<accession>A0A8R7UYP1</accession>
<reference evidence="3" key="1">
    <citation type="journal article" date="2013" name="Nature">
        <title>Draft genome of the wheat A-genome progenitor Triticum urartu.</title>
        <authorList>
            <person name="Ling H.Q."/>
            <person name="Zhao S."/>
            <person name="Liu D."/>
            <person name="Wang J."/>
            <person name="Sun H."/>
            <person name="Zhang C."/>
            <person name="Fan H."/>
            <person name="Li D."/>
            <person name="Dong L."/>
            <person name="Tao Y."/>
            <person name="Gao C."/>
            <person name="Wu H."/>
            <person name="Li Y."/>
            <person name="Cui Y."/>
            <person name="Guo X."/>
            <person name="Zheng S."/>
            <person name="Wang B."/>
            <person name="Yu K."/>
            <person name="Liang Q."/>
            <person name="Yang W."/>
            <person name="Lou X."/>
            <person name="Chen J."/>
            <person name="Feng M."/>
            <person name="Jian J."/>
            <person name="Zhang X."/>
            <person name="Luo G."/>
            <person name="Jiang Y."/>
            <person name="Liu J."/>
            <person name="Wang Z."/>
            <person name="Sha Y."/>
            <person name="Zhang B."/>
            <person name="Wu H."/>
            <person name="Tang D."/>
            <person name="Shen Q."/>
            <person name="Xue P."/>
            <person name="Zou S."/>
            <person name="Wang X."/>
            <person name="Liu X."/>
            <person name="Wang F."/>
            <person name="Yang Y."/>
            <person name="An X."/>
            <person name="Dong Z."/>
            <person name="Zhang K."/>
            <person name="Zhang X."/>
            <person name="Luo M.C."/>
            <person name="Dvorak J."/>
            <person name="Tong Y."/>
            <person name="Wang J."/>
            <person name="Yang H."/>
            <person name="Li Z."/>
            <person name="Wang D."/>
            <person name="Zhang A."/>
            <person name="Wang J."/>
        </authorList>
    </citation>
    <scope>NUCLEOTIDE SEQUENCE</scope>
    <source>
        <strain evidence="3">cv. G1812</strain>
    </source>
</reference>
<name>A0A8R7UYP1_TRIUA</name>
<protein>
    <submittedName>
        <fullName evidence="2">Uncharacterized protein</fullName>
    </submittedName>
</protein>
<keyword evidence="1" id="KW-0472">Membrane</keyword>
<organism evidence="2 3">
    <name type="scientific">Triticum urartu</name>
    <name type="common">Red wild einkorn</name>
    <name type="synonym">Crithodium urartu</name>
    <dbReference type="NCBI Taxonomy" id="4572"/>
    <lineage>
        <taxon>Eukaryota</taxon>
        <taxon>Viridiplantae</taxon>
        <taxon>Streptophyta</taxon>
        <taxon>Embryophyta</taxon>
        <taxon>Tracheophyta</taxon>
        <taxon>Spermatophyta</taxon>
        <taxon>Magnoliopsida</taxon>
        <taxon>Liliopsida</taxon>
        <taxon>Poales</taxon>
        <taxon>Poaceae</taxon>
        <taxon>BOP clade</taxon>
        <taxon>Pooideae</taxon>
        <taxon>Triticodae</taxon>
        <taxon>Triticeae</taxon>
        <taxon>Triticinae</taxon>
        <taxon>Triticum</taxon>
    </lineage>
</organism>
<dbReference type="Gramene" id="TuG1812G0600003507.01.T04">
    <property type="protein sequence ID" value="TuG1812G0600003507.01.T04"/>
    <property type="gene ID" value="TuG1812G0600003507.01"/>
</dbReference>
<feature type="transmembrane region" description="Helical" evidence="1">
    <location>
        <begin position="21"/>
        <end position="46"/>
    </location>
</feature>
<proteinExistence type="predicted"/>
<dbReference type="Proteomes" id="UP000015106">
    <property type="component" value="Chromosome 6"/>
</dbReference>